<feature type="signal peptide" evidence="1">
    <location>
        <begin position="1"/>
        <end position="16"/>
    </location>
</feature>
<organism evidence="3 4">
    <name type="scientific">Oesophagostomum dentatum</name>
    <name type="common">Nodular worm</name>
    <dbReference type="NCBI Taxonomy" id="61180"/>
    <lineage>
        <taxon>Eukaryota</taxon>
        <taxon>Metazoa</taxon>
        <taxon>Ecdysozoa</taxon>
        <taxon>Nematoda</taxon>
        <taxon>Chromadorea</taxon>
        <taxon>Rhabditida</taxon>
        <taxon>Rhabditina</taxon>
        <taxon>Rhabditomorpha</taxon>
        <taxon>Strongyloidea</taxon>
        <taxon>Strongylidae</taxon>
        <taxon>Oesophagostomum</taxon>
    </lineage>
</organism>
<dbReference type="AlphaFoldDB" id="A0A0B1SNA7"/>
<dbReference type="CDD" id="cd09631">
    <property type="entry name" value="DOMON_DOH"/>
    <property type="match status" value="1"/>
</dbReference>
<dbReference type="EMBL" id="KN559325">
    <property type="protein sequence ID" value="KHJ86823.1"/>
    <property type="molecule type" value="Genomic_DNA"/>
</dbReference>
<feature type="domain" description="DOMON" evidence="2">
    <location>
        <begin position="34"/>
        <end position="149"/>
    </location>
</feature>
<dbReference type="InterPro" id="IPR005018">
    <property type="entry name" value="DOMON_domain"/>
</dbReference>
<evidence type="ECO:0000313" key="3">
    <source>
        <dbReference type="EMBL" id="KHJ86823.1"/>
    </source>
</evidence>
<accession>A0A0B1SNA7</accession>
<dbReference type="PANTHER" id="PTHR36516">
    <property type="entry name" value="PROTEIN CBG04168-RELATED"/>
    <property type="match status" value="1"/>
</dbReference>
<evidence type="ECO:0000259" key="2">
    <source>
        <dbReference type="PROSITE" id="PS50836"/>
    </source>
</evidence>
<dbReference type="PROSITE" id="PS50836">
    <property type="entry name" value="DOMON"/>
    <property type="match status" value="1"/>
</dbReference>
<reference evidence="3 4" key="1">
    <citation type="submission" date="2014-03" db="EMBL/GenBank/DDBJ databases">
        <title>Draft genome of the hookworm Oesophagostomum dentatum.</title>
        <authorList>
            <person name="Mitreva M."/>
        </authorList>
    </citation>
    <scope>NUCLEOTIDE SEQUENCE [LARGE SCALE GENOMIC DNA]</scope>
    <source>
        <strain evidence="3 4">OD-Hann</strain>
    </source>
</reference>
<dbReference type="PANTHER" id="PTHR36516:SF5">
    <property type="entry name" value="DOMON DOMAIN-CONTAINING PROTEIN"/>
    <property type="match status" value="1"/>
</dbReference>
<proteinExistence type="predicted"/>
<sequence>MLLHLLALVPLLTVNAKSLAADDEKNVECSYKTEDYSLSWKYDEPSSDVVFKIMARSTLKNFWAGFFLGNDDQPRDSLGAFVRNGQIGLLDGYTSGGRVVLDNTTNVQALLFDLQDDVLTAEFARPVSSSDPTDADLTECVVSFYSTSPARISISSLFFAAQMCFVDCSAVS</sequence>
<keyword evidence="4" id="KW-1185">Reference proteome</keyword>
<feature type="chain" id="PRO_5002061692" evidence="1">
    <location>
        <begin position="17"/>
        <end position="172"/>
    </location>
</feature>
<keyword evidence="1" id="KW-0732">Signal</keyword>
<dbReference type="OrthoDB" id="5877761at2759"/>
<dbReference type="Proteomes" id="UP000053660">
    <property type="component" value="Unassembled WGS sequence"/>
</dbReference>
<gene>
    <name evidence="3" type="ORF">OESDEN_13416</name>
</gene>
<dbReference type="Pfam" id="PF03351">
    <property type="entry name" value="DOMON"/>
    <property type="match status" value="1"/>
</dbReference>
<evidence type="ECO:0000313" key="4">
    <source>
        <dbReference type="Proteomes" id="UP000053660"/>
    </source>
</evidence>
<protein>
    <submittedName>
        <fullName evidence="3">DOMON domain protein</fullName>
    </submittedName>
</protein>
<evidence type="ECO:0000256" key="1">
    <source>
        <dbReference type="SAM" id="SignalP"/>
    </source>
</evidence>
<dbReference type="InterPro" id="IPR045266">
    <property type="entry name" value="DOH_DOMON"/>
</dbReference>
<name>A0A0B1SNA7_OESDE</name>